<dbReference type="InterPro" id="IPR039426">
    <property type="entry name" value="TonB-dep_rcpt-like"/>
</dbReference>
<dbReference type="PANTHER" id="PTHR47234:SF1">
    <property type="entry name" value="TONB-DEPENDENT RECEPTOR"/>
    <property type="match status" value="1"/>
</dbReference>
<dbReference type="STRING" id="1219383.SAMN05421733_11236"/>
<keyword evidence="14" id="KW-1185">Reference proteome</keyword>
<dbReference type="InterPro" id="IPR037066">
    <property type="entry name" value="Plug_dom_sf"/>
</dbReference>
<evidence type="ECO:0000256" key="2">
    <source>
        <dbReference type="ARBA" id="ARBA00022448"/>
    </source>
</evidence>
<dbReference type="Gene3D" id="2.40.170.20">
    <property type="entry name" value="TonB-dependent receptor, beta-barrel domain"/>
    <property type="match status" value="1"/>
</dbReference>
<keyword evidence="7 8" id="KW-0998">Cell outer membrane</keyword>
<dbReference type="PANTHER" id="PTHR47234">
    <property type="match status" value="1"/>
</dbReference>
<evidence type="ECO:0000313" key="14">
    <source>
        <dbReference type="Proteomes" id="UP000242501"/>
    </source>
</evidence>
<evidence type="ECO:0000259" key="11">
    <source>
        <dbReference type="Pfam" id="PF00593"/>
    </source>
</evidence>
<dbReference type="RefSeq" id="WP_092749719.1">
    <property type="nucleotide sequence ID" value="NZ_FMYL01000012.1"/>
</dbReference>
<evidence type="ECO:0000259" key="12">
    <source>
        <dbReference type="Pfam" id="PF07715"/>
    </source>
</evidence>
<evidence type="ECO:0000256" key="9">
    <source>
        <dbReference type="RuleBase" id="RU003357"/>
    </source>
</evidence>
<evidence type="ECO:0000256" key="6">
    <source>
        <dbReference type="ARBA" id="ARBA00023136"/>
    </source>
</evidence>
<evidence type="ECO:0000256" key="10">
    <source>
        <dbReference type="SAM" id="SignalP"/>
    </source>
</evidence>
<evidence type="ECO:0000256" key="8">
    <source>
        <dbReference type="PROSITE-ProRule" id="PRU01360"/>
    </source>
</evidence>
<dbReference type="Proteomes" id="UP000242501">
    <property type="component" value="Unassembled WGS sequence"/>
</dbReference>
<comment type="similarity">
    <text evidence="8 9">Belongs to the TonB-dependent receptor family.</text>
</comment>
<keyword evidence="6 8" id="KW-0472">Membrane</keyword>
<accession>A0A1G6JRC2</accession>
<dbReference type="GO" id="GO:0009279">
    <property type="term" value="C:cell outer membrane"/>
    <property type="evidence" value="ECO:0007669"/>
    <property type="project" value="UniProtKB-SubCell"/>
</dbReference>
<dbReference type="InterPro" id="IPR000531">
    <property type="entry name" value="Beta-barrel_TonB"/>
</dbReference>
<keyword evidence="5 9" id="KW-0798">TonB box</keyword>
<dbReference type="SUPFAM" id="SSF56935">
    <property type="entry name" value="Porins"/>
    <property type="match status" value="1"/>
</dbReference>
<dbReference type="AlphaFoldDB" id="A0A1G6JRC2"/>
<evidence type="ECO:0000256" key="7">
    <source>
        <dbReference type="ARBA" id="ARBA00023237"/>
    </source>
</evidence>
<comment type="subcellular location">
    <subcellularLocation>
        <location evidence="1 8">Cell outer membrane</location>
        <topology evidence="1 8">Multi-pass membrane protein</topology>
    </subcellularLocation>
</comment>
<dbReference type="Pfam" id="PF07715">
    <property type="entry name" value="Plug"/>
    <property type="match status" value="1"/>
</dbReference>
<feature type="domain" description="TonB-dependent receptor plug" evidence="12">
    <location>
        <begin position="58"/>
        <end position="174"/>
    </location>
</feature>
<dbReference type="InterPro" id="IPR012910">
    <property type="entry name" value="Plug_dom"/>
</dbReference>
<keyword evidence="3 8" id="KW-1134">Transmembrane beta strand</keyword>
<feature type="chain" id="PRO_5017180680" evidence="10">
    <location>
        <begin position="33"/>
        <end position="903"/>
    </location>
</feature>
<keyword evidence="2 8" id="KW-0813">Transport</keyword>
<evidence type="ECO:0000256" key="3">
    <source>
        <dbReference type="ARBA" id="ARBA00022452"/>
    </source>
</evidence>
<proteinExistence type="inferred from homology"/>
<protein>
    <submittedName>
        <fullName evidence="13">TonB-dependent Receptor Plug Domain</fullName>
    </submittedName>
</protein>
<name>A0A1G6JRC2_9GAMM</name>
<feature type="signal peptide" evidence="10">
    <location>
        <begin position="1"/>
        <end position="32"/>
    </location>
</feature>
<dbReference type="Pfam" id="PF00593">
    <property type="entry name" value="TonB_dep_Rec_b-barrel"/>
    <property type="match status" value="1"/>
</dbReference>
<sequence length="903" mass="99028">MKIFLLKKRTDIYGYTASVLLLFALVPQNTYAEESKNKDTNVTYVTVTGSRISKAEKDGVSPVTVIKASDIENQGFSNAYEALNNLSQNTGVTTGSDAGNTYTPTANTISLKGLGPNHTLVLVNGHRIADYPTAYDGAVNFVNLANIPSAIIDRIEILSSGASAIYGSDAIAGVVNIILKKTTDGTQVNFKAGSTIRAGENGRFQLTGSKDWNEKFNTVYAVEISGREPIWASDRPFMADASALGENKRNIAGRKNATTGKYISMGGCNGLSGLFNGSVTSYGKSIDNCATGLAQPSYWTIQTKNRSQNLYVANNYDFNQNLEFYADGLVGLSQLENNTRGPAWTSLASEKSYFYNKNSGLYETWSRRIAPEEIGGRNAINSKWNDISANINLGLRGTIEDTSWKYEAGYTGSIYTSEIKRKGRLLRNVDTYFLGPELGRDSNNIPIYAPDTSKLNTPLTVSDFESISGSTTEKDKSWSQTLSFSATGDIFKLPAGNAKLALIAELGRQGFTIKPDATLNSNTFYNTSAQTQYGGIRDRQALGGELYLPLLKSLSGTVSGRYDRYTVADNSISKFTFGSGLEFRPVSTLLLRTNYATSFRAPDMNYVFLQKQRGYYSSTTDYLRCEQSGQPLSKCDYANASPGANYTLTGNPTLKPENGSSYGAGIVWSPKKTVDLSLDYWNVKITNLVTNLSADKLLKNEADCQAGRSDISSAQCQDAISRIQRNPSNALVNPGAINNINVQPINAASTQVSGIDLTTKWRFGNADFGQFIWAVNYSYVLSNKYKQSSSDDFTNSLKDMTNTDWRDRFNTSLTWSKDKFTSTVLVNRFGKIPNGDGSSYLKPTFTVNLSAGYKVSDNLSASIIVNNLFNEIKRDDTAGWPYYPVSNYSAYGRQAWLEVNYKF</sequence>
<reference evidence="14" key="1">
    <citation type="submission" date="2016-09" db="EMBL/GenBank/DDBJ databases">
        <authorList>
            <person name="Varghese N."/>
            <person name="Submissions S."/>
        </authorList>
    </citation>
    <scope>NUCLEOTIDE SEQUENCE [LARGE SCALE GENOMIC DNA]</scope>
    <source>
        <strain evidence="14">ANC 4422</strain>
    </source>
</reference>
<organism evidence="13 14">
    <name type="scientific">Acinetobacter boissieri</name>
    <dbReference type="NCBI Taxonomy" id="1219383"/>
    <lineage>
        <taxon>Bacteria</taxon>
        <taxon>Pseudomonadati</taxon>
        <taxon>Pseudomonadota</taxon>
        <taxon>Gammaproteobacteria</taxon>
        <taxon>Moraxellales</taxon>
        <taxon>Moraxellaceae</taxon>
        <taxon>Acinetobacter</taxon>
    </lineage>
</organism>
<dbReference type="InterPro" id="IPR036942">
    <property type="entry name" value="Beta-barrel_TonB_sf"/>
</dbReference>
<keyword evidence="4 8" id="KW-0812">Transmembrane</keyword>
<evidence type="ECO:0000256" key="5">
    <source>
        <dbReference type="ARBA" id="ARBA00023077"/>
    </source>
</evidence>
<dbReference type="PROSITE" id="PS52016">
    <property type="entry name" value="TONB_DEPENDENT_REC_3"/>
    <property type="match status" value="1"/>
</dbReference>
<evidence type="ECO:0000313" key="13">
    <source>
        <dbReference type="EMBL" id="SDC21253.1"/>
    </source>
</evidence>
<evidence type="ECO:0000256" key="1">
    <source>
        <dbReference type="ARBA" id="ARBA00004571"/>
    </source>
</evidence>
<dbReference type="OrthoDB" id="6276154at2"/>
<keyword evidence="13" id="KW-0675">Receptor</keyword>
<feature type="domain" description="TonB-dependent receptor-like beta-barrel" evidence="11">
    <location>
        <begin position="365"/>
        <end position="868"/>
    </location>
</feature>
<dbReference type="EMBL" id="FMYL01000012">
    <property type="protein sequence ID" value="SDC21253.1"/>
    <property type="molecule type" value="Genomic_DNA"/>
</dbReference>
<dbReference type="Gene3D" id="2.170.130.10">
    <property type="entry name" value="TonB-dependent receptor, plug domain"/>
    <property type="match status" value="1"/>
</dbReference>
<keyword evidence="10" id="KW-0732">Signal</keyword>
<evidence type="ECO:0000256" key="4">
    <source>
        <dbReference type="ARBA" id="ARBA00022692"/>
    </source>
</evidence>
<gene>
    <name evidence="13" type="ORF">SAMN05421733_11236</name>
</gene>